<organism evidence="2 3">
    <name type="scientific">Bifidobacterium thermophilum</name>
    <dbReference type="NCBI Taxonomy" id="33905"/>
    <lineage>
        <taxon>Bacteria</taxon>
        <taxon>Bacillati</taxon>
        <taxon>Actinomycetota</taxon>
        <taxon>Actinomycetes</taxon>
        <taxon>Bifidobacteriales</taxon>
        <taxon>Bifidobacteriaceae</taxon>
        <taxon>Bifidobacterium</taxon>
    </lineage>
</organism>
<feature type="region of interest" description="Disordered" evidence="1">
    <location>
        <begin position="45"/>
        <end position="79"/>
    </location>
</feature>
<comment type="caution">
    <text evidence="2">The sequence shown here is derived from an EMBL/GenBank/DDBJ whole genome shotgun (WGS) entry which is preliminary data.</text>
</comment>
<name>A0A2N3QNV6_9BIFI</name>
<dbReference type="AlphaFoldDB" id="A0A2N3QNV6"/>
<accession>A0A2N3QNV6</accession>
<dbReference type="Proteomes" id="UP000233727">
    <property type="component" value="Unassembled WGS sequence"/>
</dbReference>
<sequence>MKSAQAGKRMSDRDIIACLVERYERALVVRQRLDRNLSQLADTLGVKQPADTASADEHDGAAPASQQDDEASHHTDVSGQVIARQARRIIELEQTFAQLRGGMRQGKPHRRSVV</sequence>
<protein>
    <recommendedName>
        <fullName evidence="4">Transposase</fullName>
    </recommendedName>
</protein>
<evidence type="ECO:0000313" key="2">
    <source>
        <dbReference type="EMBL" id="PKU93359.1"/>
    </source>
</evidence>
<gene>
    <name evidence="2" type="ORF">CQR47_0133</name>
</gene>
<proteinExistence type="predicted"/>
<evidence type="ECO:0008006" key="4">
    <source>
        <dbReference type="Google" id="ProtNLM"/>
    </source>
</evidence>
<dbReference type="EMBL" id="PCGY01000002">
    <property type="protein sequence ID" value="PKU93359.1"/>
    <property type="molecule type" value="Genomic_DNA"/>
</dbReference>
<evidence type="ECO:0000256" key="1">
    <source>
        <dbReference type="SAM" id="MobiDB-lite"/>
    </source>
</evidence>
<reference evidence="2 3" key="1">
    <citation type="submission" date="2017-10" db="EMBL/GenBank/DDBJ databases">
        <title>Bifidobacterium genomics.</title>
        <authorList>
            <person name="Lugli G.A."/>
            <person name="Milani C."/>
            <person name="Mancabelli L."/>
        </authorList>
    </citation>
    <scope>NUCLEOTIDE SEQUENCE [LARGE SCALE GENOMIC DNA]</scope>
    <source>
        <strain evidence="2 3">1542B</strain>
    </source>
</reference>
<evidence type="ECO:0000313" key="3">
    <source>
        <dbReference type="Proteomes" id="UP000233727"/>
    </source>
</evidence>